<dbReference type="HOGENOM" id="CLU_001771_0_0_1"/>
<keyword evidence="7" id="KW-0067">ATP-binding</keyword>
<dbReference type="InterPro" id="IPR006121">
    <property type="entry name" value="HMA_dom"/>
</dbReference>
<keyword evidence="4" id="KW-1278">Translocase</keyword>
<feature type="transmembrane region" description="Helical" evidence="7">
    <location>
        <begin position="421"/>
        <end position="439"/>
    </location>
</feature>
<dbReference type="VEuPathDB" id="FungiDB:PV06_06817"/>
<dbReference type="InterPro" id="IPR023299">
    <property type="entry name" value="ATPase_P-typ_cyto_dom_N"/>
</dbReference>
<evidence type="ECO:0000313" key="9">
    <source>
        <dbReference type="EMBL" id="KIW41243.1"/>
    </source>
</evidence>
<dbReference type="InterPro" id="IPR023298">
    <property type="entry name" value="ATPase_P-typ_TM_dom_sf"/>
</dbReference>
<dbReference type="InterPro" id="IPR023214">
    <property type="entry name" value="HAD_sf"/>
</dbReference>
<keyword evidence="2 7" id="KW-0812">Transmembrane</keyword>
<dbReference type="PRINTS" id="PR00943">
    <property type="entry name" value="CUATPASE"/>
</dbReference>
<dbReference type="STRING" id="215243.A0A0D2DDV3"/>
<dbReference type="GO" id="GO:0005524">
    <property type="term" value="F:ATP binding"/>
    <property type="evidence" value="ECO:0007669"/>
    <property type="project" value="UniProtKB-UniRule"/>
</dbReference>
<accession>A0A0D2DDV3</accession>
<keyword evidence="3 7" id="KW-0479">Metal-binding</keyword>
<dbReference type="Pfam" id="PF24534">
    <property type="entry name" value="HMA_PCA1"/>
    <property type="match status" value="1"/>
</dbReference>
<dbReference type="InterPro" id="IPR027256">
    <property type="entry name" value="P-typ_ATPase_IB"/>
</dbReference>
<feature type="transmembrane region" description="Helical" evidence="7">
    <location>
        <begin position="919"/>
        <end position="940"/>
    </location>
</feature>
<evidence type="ECO:0000256" key="1">
    <source>
        <dbReference type="ARBA" id="ARBA00004370"/>
    </source>
</evidence>
<feature type="transmembrane region" description="Helical" evidence="7">
    <location>
        <begin position="573"/>
        <end position="593"/>
    </location>
</feature>
<dbReference type="AlphaFoldDB" id="A0A0D2DDV3"/>
<dbReference type="Gene3D" id="2.70.150.10">
    <property type="entry name" value="Calcium-transporting ATPase, cytoplasmic transduction domain A"/>
    <property type="match status" value="1"/>
</dbReference>
<dbReference type="SUPFAM" id="SSF81665">
    <property type="entry name" value="Calcium ATPase, transmembrane domain M"/>
    <property type="match status" value="1"/>
</dbReference>
<dbReference type="GO" id="GO:0016020">
    <property type="term" value="C:membrane"/>
    <property type="evidence" value="ECO:0007669"/>
    <property type="project" value="UniProtKB-SubCell"/>
</dbReference>
<dbReference type="NCBIfam" id="TIGR01511">
    <property type="entry name" value="ATPase-IB1_Cu"/>
    <property type="match status" value="1"/>
</dbReference>
<dbReference type="InterPro" id="IPR059000">
    <property type="entry name" value="ATPase_P-type_domA"/>
</dbReference>
<dbReference type="Pfam" id="PF00403">
    <property type="entry name" value="HMA"/>
    <property type="match status" value="1"/>
</dbReference>
<dbReference type="GO" id="GO:0030003">
    <property type="term" value="P:intracellular monoatomic cation homeostasis"/>
    <property type="evidence" value="ECO:0007669"/>
    <property type="project" value="UniProtKB-ARBA"/>
</dbReference>
<dbReference type="PRINTS" id="PR00119">
    <property type="entry name" value="CATATPASE"/>
</dbReference>
<evidence type="ECO:0000256" key="2">
    <source>
        <dbReference type="ARBA" id="ARBA00022692"/>
    </source>
</evidence>
<dbReference type="GeneID" id="27358891"/>
<feature type="transmembrane region" description="Helical" evidence="7">
    <location>
        <begin position="946"/>
        <end position="965"/>
    </location>
</feature>
<dbReference type="InterPro" id="IPR056236">
    <property type="entry name" value="HMA_PCA1"/>
</dbReference>
<dbReference type="SUPFAM" id="SSF81653">
    <property type="entry name" value="Calcium ATPase, transduction domain A"/>
    <property type="match status" value="1"/>
</dbReference>
<dbReference type="GO" id="GO:0019829">
    <property type="term" value="F:ATPase-coupled monoatomic cation transmembrane transporter activity"/>
    <property type="evidence" value="ECO:0007669"/>
    <property type="project" value="InterPro"/>
</dbReference>
<dbReference type="NCBIfam" id="TIGR01525">
    <property type="entry name" value="ATPase-IB_hvy"/>
    <property type="match status" value="1"/>
</dbReference>
<dbReference type="InterPro" id="IPR036163">
    <property type="entry name" value="HMA_dom_sf"/>
</dbReference>
<dbReference type="InterPro" id="IPR044492">
    <property type="entry name" value="P_typ_ATPase_HD_dom"/>
</dbReference>
<dbReference type="Proteomes" id="UP000053342">
    <property type="component" value="Unassembled WGS sequence"/>
</dbReference>
<dbReference type="EMBL" id="KN847337">
    <property type="protein sequence ID" value="KIW41243.1"/>
    <property type="molecule type" value="Genomic_DNA"/>
</dbReference>
<reference evidence="9 10" key="1">
    <citation type="submission" date="2015-01" db="EMBL/GenBank/DDBJ databases">
        <title>The Genome Sequence of Exophiala oligosperma CBS72588.</title>
        <authorList>
            <consortium name="The Broad Institute Genomics Platform"/>
            <person name="Cuomo C."/>
            <person name="de Hoog S."/>
            <person name="Gorbushina A."/>
            <person name="Stielow B."/>
            <person name="Teixiera M."/>
            <person name="Abouelleil A."/>
            <person name="Chapman S.B."/>
            <person name="Priest M."/>
            <person name="Young S.K."/>
            <person name="Wortman J."/>
            <person name="Nusbaum C."/>
            <person name="Birren B."/>
        </authorList>
    </citation>
    <scope>NUCLEOTIDE SEQUENCE [LARGE SCALE GENOMIC DNA]</scope>
    <source>
        <strain evidence="9 10">CBS 72588</strain>
    </source>
</reference>
<dbReference type="Gene3D" id="3.40.1110.10">
    <property type="entry name" value="Calcium-transporting ATPase, cytoplasmic domain N"/>
    <property type="match status" value="1"/>
</dbReference>
<dbReference type="NCBIfam" id="TIGR01494">
    <property type="entry name" value="ATPase_P-type"/>
    <property type="match status" value="1"/>
</dbReference>
<feature type="transmembrane region" description="Helical" evidence="7">
    <location>
        <begin position="388"/>
        <end position="409"/>
    </location>
</feature>
<proteinExistence type="inferred from homology"/>
<dbReference type="FunFam" id="2.70.150.10:FF:000002">
    <property type="entry name" value="Copper-transporting ATPase 1, putative"/>
    <property type="match status" value="1"/>
</dbReference>
<comment type="subcellular location">
    <subcellularLocation>
        <location evidence="1 7">Membrane</location>
    </subcellularLocation>
</comment>
<dbReference type="PROSITE" id="PS50846">
    <property type="entry name" value="HMA_2"/>
    <property type="match status" value="1"/>
</dbReference>
<protein>
    <submittedName>
        <fullName evidence="9">Copper-translocating P-type ATPase</fullName>
    </submittedName>
</protein>
<evidence type="ECO:0000256" key="3">
    <source>
        <dbReference type="ARBA" id="ARBA00022723"/>
    </source>
</evidence>
<dbReference type="SFLD" id="SFLDF00027">
    <property type="entry name" value="p-type_atpase"/>
    <property type="match status" value="1"/>
</dbReference>
<gene>
    <name evidence="9" type="ORF">PV06_06817</name>
</gene>
<dbReference type="PANTHER" id="PTHR46594:SF4">
    <property type="entry name" value="P-TYPE CATION-TRANSPORTING ATPASE"/>
    <property type="match status" value="1"/>
</dbReference>
<keyword evidence="5 7" id="KW-1133">Transmembrane helix</keyword>
<dbReference type="Pfam" id="PF00702">
    <property type="entry name" value="Hydrolase"/>
    <property type="match status" value="1"/>
</dbReference>
<feature type="transmembrane region" description="Helical" evidence="7">
    <location>
        <begin position="326"/>
        <end position="345"/>
    </location>
</feature>
<dbReference type="SFLD" id="SFLDS00003">
    <property type="entry name" value="Haloacid_Dehalogenase"/>
    <property type="match status" value="1"/>
</dbReference>
<dbReference type="GO" id="GO:0016887">
    <property type="term" value="F:ATP hydrolysis activity"/>
    <property type="evidence" value="ECO:0007669"/>
    <property type="project" value="InterPro"/>
</dbReference>
<keyword evidence="6 7" id="KW-0472">Membrane</keyword>
<dbReference type="InterPro" id="IPR018303">
    <property type="entry name" value="ATPase_P-typ_P_site"/>
</dbReference>
<dbReference type="Gene3D" id="3.40.50.1000">
    <property type="entry name" value="HAD superfamily/HAD-like"/>
    <property type="match status" value="1"/>
</dbReference>
<dbReference type="InterPro" id="IPR001757">
    <property type="entry name" value="P_typ_ATPase"/>
</dbReference>
<evidence type="ECO:0000259" key="8">
    <source>
        <dbReference type="PROSITE" id="PS50846"/>
    </source>
</evidence>
<dbReference type="Pfam" id="PF00122">
    <property type="entry name" value="E1-E2_ATPase"/>
    <property type="match status" value="1"/>
</dbReference>
<dbReference type="CDD" id="cd00371">
    <property type="entry name" value="HMA"/>
    <property type="match status" value="1"/>
</dbReference>
<evidence type="ECO:0000256" key="7">
    <source>
        <dbReference type="RuleBase" id="RU362081"/>
    </source>
</evidence>
<keyword evidence="10" id="KW-1185">Reference proteome</keyword>
<dbReference type="GO" id="GO:0046872">
    <property type="term" value="F:metal ion binding"/>
    <property type="evidence" value="ECO:0007669"/>
    <property type="project" value="UniProtKB-KW"/>
</dbReference>
<evidence type="ECO:0000256" key="6">
    <source>
        <dbReference type="ARBA" id="ARBA00023136"/>
    </source>
</evidence>
<dbReference type="SUPFAM" id="SSF55008">
    <property type="entry name" value="HMA, heavy metal-associated domain"/>
    <property type="match status" value="1"/>
</dbReference>
<name>A0A0D2DDV3_9EURO</name>
<dbReference type="SUPFAM" id="SSF56784">
    <property type="entry name" value="HAD-like"/>
    <property type="match status" value="1"/>
</dbReference>
<feature type="transmembrane region" description="Helical" evidence="7">
    <location>
        <begin position="351"/>
        <end position="376"/>
    </location>
</feature>
<dbReference type="PROSITE" id="PS00154">
    <property type="entry name" value="ATPASE_E1_E2"/>
    <property type="match status" value="1"/>
</dbReference>
<feature type="domain" description="HMA" evidence="8">
    <location>
        <begin position="171"/>
        <end position="237"/>
    </location>
</feature>
<dbReference type="InterPro" id="IPR036412">
    <property type="entry name" value="HAD-like_sf"/>
</dbReference>
<comment type="similarity">
    <text evidence="7">Belongs to the cation transport ATPase (P-type) (TC 3.A.3) family. Type IB subfamily.</text>
</comment>
<evidence type="ECO:0000313" key="10">
    <source>
        <dbReference type="Proteomes" id="UP000053342"/>
    </source>
</evidence>
<dbReference type="RefSeq" id="XP_016261459.1">
    <property type="nucleotide sequence ID" value="XM_016407979.1"/>
</dbReference>
<evidence type="ECO:0000256" key="5">
    <source>
        <dbReference type="ARBA" id="ARBA00022989"/>
    </source>
</evidence>
<organism evidence="9 10">
    <name type="scientific">Exophiala oligosperma</name>
    <dbReference type="NCBI Taxonomy" id="215243"/>
    <lineage>
        <taxon>Eukaryota</taxon>
        <taxon>Fungi</taxon>
        <taxon>Dikarya</taxon>
        <taxon>Ascomycota</taxon>
        <taxon>Pezizomycotina</taxon>
        <taxon>Eurotiomycetes</taxon>
        <taxon>Chaetothyriomycetidae</taxon>
        <taxon>Chaetothyriales</taxon>
        <taxon>Herpotrichiellaceae</taxon>
        <taxon>Exophiala</taxon>
    </lineage>
</organism>
<dbReference type="Gene3D" id="3.30.70.100">
    <property type="match status" value="1"/>
</dbReference>
<dbReference type="OrthoDB" id="432719at2759"/>
<feature type="transmembrane region" description="Helical" evidence="7">
    <location>
        <begin position="613"/>
        <end position="643"/>
    </location>
</feature>
<dbReference type="InterPro" id="IPR008250">
    <property type="entry name" value="ATPase_P-typ_transduc_dom_A_sf"/>
</dbReference>
<dbReference type="InterPro" id="IPR017969">
    <property type="entry name" value="Heavy-metal-associated_CS"/>
</dbReference>
<dbReference type="SFLD" id="SFLDG00002">
    <property type="entry name" value="C1.7:_P-type_atpase_like"/>
    <property type="match status" value="1"/>
</dbReference>
<keyword evidence="7" id="KW-0547">Nucleotide-binding</keyword>
<dbReference type="PROSITE" id="PS01047">
    <property type="entry name" value="HMA_1"/>
    <property type="match status" value="1"/>
</dbReference>
<evidence type="ECO:0000256" key="4">
    <source>
        <dbReference type="ARBA" id="ARBA00022967"/>
    </source>
</evidence>
<sequence length="975" mass="104933">MSSAKTTSAELYTSTSIKGVREIAWSDASSLQACEDHIKASRQKYRAVAGVIRCICRALKAKNLQPCCQVQSTRRVSSSRSGNPEHVKTTRQCSRETSTVGGSKGCCDEDKIEIAQASSCCAQNTKLERQSSCSRPRKAAVQSQCCAAQADVSVKEVRNRGDLEKGAESTEKVVLSISGMTCSSCELSLHRTLASLSEVDNIQVSLILARATFDLDVNQKSVDQVITHVQRTTDFTCEPVATKARQIDVLHPNGAKALLQQQPPGGVELMKAKSRGSQVISIQYDPEIIGARDIVGTGFDQPLQLAPQEGPESLSAGLHEIRKDGLMTMISCLLTIPVLILAWAPLPSHPITYGAVSLALATIIQVAVTGPLYVVAFKKLFFSRLLEVEFLIVLSTTAAYVFSLVAFAYEVEGHPLRTGEFFETSTLLVTLIMIGRLISSWSRQRAAESISLRNLQTSLAILLQPESKTEYEIDARLLQYGDEFICKPETRLVTDGIVISGTSEVDESMITGESKPVPKEAGTPVVAGSMNGSGLLHVRVSRLPGDNTISTIADMVDEAKMTKAKSQDMADRIAGYFVPVVLLITAVTFIGWISFDVAQRGYSSSQAAEDAIIYAMAVLIVSCPCAIGLCVPMVIVIAGGVAAKHGVVFKTGHSIEIARNVNHVVFDKTGTLTTGTLSVVSEDLPSGKEDIKSLILGLVANSKHPVSAAVAKYLQDQGTLPQHLEEVTSLPGKGMEGIIGARRISAGNSRWLHLEQHSQVTSVSSRGLTTFCVMLDSQLVAVFGLKDTVREDSHGIIFELKKRRISVSIVSGDDRGAVEDIATGLGIPPSHVRARCSPQDKVGYLKQIMKDKHAMVMFCGDGTNDAPALAQADIGVHINEGSEVAQSAADAVLIRPALGGILCFMDLSREAVRRIKFNFCWSFIYNLFAVLLAAGLFVKWHLPPQYAALGELVSVLPVIGIALHLRLVKLSGYGN</sequence>
<dbReference type="PANTHER" id="PTHR46594">
    <property type="entry name" value="P-TYPE CATION-TRANSPORTING ATPASE"/>
    <property type="match status" value="1"/>
</dbReference>